<organism evidence="1 2">
    <name type="scientific">Ensete ventricosum</name>
    <name type="common">Abyssinian banana</name>
    <name type="synonym">Musa ensete</name>
    <dbReference type="NCBI Taxonomy" id="4639"/>
    <lineage>
        <taxon>Eukaryota</taxon>
        <taxon>Viridiplantae</taxon>
        <taxon>Streptophyta</taxon>
        <taxon>Embryophyta</taxon>
        <taxon>Tracheophyta</taxon>
        <taxon>Spermatophyta</taxon>
        <taxon>Magnoliopsida</taxon>
        <taxon>Liliopsida</taxon>
        <taxon>Zingiberales</taxon>
        <taxon>Musaceae</taxon>
        <taxon>Ensete</taxon>
    </lineage>
</organism>
<evidence type="ECO:0000313" key="1">
    <source>
        <dbReference type="EMBL" id="RRT76854.1"/>
    </source>
</evidence>
<dbReference type="AlphaFoldDB" id="A0A427AKV6"/>
<sequence>MRAGTSVESYVANVDVLFAKAKVSFRFGPTCMRKSVNVALTIEPRLGVRPVRRLSFLLDPKSTDLLDSSSINCILKSKDIDEPSQLSHSSPRVCSRDSNICDEMPHAPGYPQFIGCKQRMQSL</sequence>
<evidence type="ECO:0000313" key="2">
    <source>
        <dbReference type="Proteomes" id="UP000287651"/>
    </source>
</evidence>
<gene>
    <name evidence="1" type="ORF">B296_00024081</name>
</gene>
<proteinExistence type="predicted"/>
<protein>
    <submittedName>
        <fullName evidence="1">Uncharacterized protein</fullName>
    </submittedName>
</protein>
<dbReference type="EMBL" id="AMZH03002077">
    <property type="protein sequence ID" value="RRT76854.1"/>
    <property type="molecule type" value="Genomic_DNA"/>
</dbReference>
<dbReference type="Proteomes" id="UP000287651">
    <property type="component" value="Unassembled WGS sequence"/>
</dbReference>
<accession>A0A427AKV6</accession>
<name>A0A427AKV6_ENSVE</name>
<reference evidence="1 2" key="1">
    <citation type="journal article" date="2014" name="Agronomy (Basel)">
        <title>A Draft Genome Sequence for Ensete ventricosum, the Drought-Tolerant Tree Against Hunger.</title>
        <authorList>
            <person name="Harrison J."/>
            <person name="Moore K.A."/>
            <person name="Paszkiewicz K."/>
            <person name="Jones T."/>
            <person name="Grant M."/>
            <person name="Ambacheew D."/>
            <person name="Muzemil S."/>
            <person name="Studholme D.J."/>
        </authorList>
    </citation>
    <scope>NUCLEOTIDE SEQUENCE [LARGE SCALE GENOMIC DNA]</scope>
</reference>
<comment type="caution">
    <text evidence="1">The sequence shown here is derived from an EMBL/GenBank/DDBJ whole genome shotgun (WGS) entry which is preliminary data.</text>
</comment>